<evidence type="ECO:0000313" key="3">
    <source>
        <dbReference type="Proteomes" id="UP000007842"/>
    </source>
</evidence>
<protein>
    <submittedName>
        <fullName evidence="2">Uncharacterized protein</fullName>
    </submittedName>
</protein>
<organism evidence="2 3">
    <name type="scientific">Streptantibioticus cattleyicolor (strain ATCC 35852 / DSM 46488 / JCM 4925 / NBRC 14057 / NRRL 8057)</name>
    <name type="common">Streptomyces cattleya</name>
    <dbReference type="NCBI Taxonomy" id="1003195"/>
    <lineage>
        <taxon>Bacteria</taxon>
        <taxon>Bacillati</taxon>
        <taxon>Actinomycetota</taxon>
        <taxon>Actinomycetes</taxon>
        <taxon>Kitasatosporales</taxon>
        <taxon>Streptomycetaceae</taxon>
        <taxon>Streptantibioticus</taxon>
    </lineage>
</organism>
<dbReference type="KEGG" id="scy:SCATT_52290"/>
<keyword evidence="3" id="KW-1185">Reference proteome</keyword>
<proteinExistence type="predicted"/>
<feature type="compositionally biased region" description="Basic and acidic residues" evidence="1">
    <location>
        <begin position="35"/>
        <end position="45"/>
    </location>
</feature>
<sequence length="58" mass="6018">MTHVPWYPFHASVPGRRAGAGGDAVAGPPCVPGEAGHRGERDRPRAGGPVHKVPLTAR</sequence>
<dbReference type="EMBL" id="CP003219">
    <property type="protein sequence ID" value="AEW97600.1"/>
    <property type="molecule type" value="Genomic_DNA"/>
</dbReference>
<name>G8WY62_STREN</name>
<gene>
    <name evidence="2" type="ordered locus">SCATT_52290</name>
</gene>
<dbReference type="Proteomes" id="UP000007842">
    <property type="component" value="Chromosome"/>
</dbReference>
<dbReference type="PATRIC" id="fig|1003195.29.peg.5218"/>
<evidence type="ECO:0000256" key="1">
    <source>
        <dbReference type="SAM" id="MobiDB-lite"/>
    </source>
</evidence>
<accession>G8WY62</accession>
<feature type="region of interest" description="Disordered" evidence="1">
    <location>
        <begin position="12"/>
        <end position="58"/>
    </location>
</feature>
<reference evidence="3" key="1">
    <citation type="submission" date="2011-12" db="EMBL/GenBank/DDBJ databases">
        <title>Complete genome sequence of Streptomyces cattleya strain DSM 46488.</title>
        <authorList>
            <person name="Ou H.-Y."/>
            <person name="Li P."/>
            <person name="Zhao C."/>
            <person name="O'Hagan D."/>
            <person name="Deng Z."/>
        </authorList>
    </citation>
    <scope>NUCLEOTIDE SEQUENCE [LARGE SCALE GENOMIC DNA]</scope>
    <source>
        <strain evidence="3">ATCC 35852 / DSM 46488 / JCM 4925 / NBRC 14057 / NRRL 8057</strain>
    </source>
</reference>
<dbReference type="AlphaFoldDB" id="G8WY62"/>
<evidence type="ECO:0000313" key="2">
    <source>
        <dbReference type="EMBL" id="AEW97600.1"/>
    </source>
</evidence>
<dbReference type="HOGENOM" id="CLU_2977205_0_0_11"/>